<comment type="caution">
    <text evidence="1">The sequence shown here is derived from an EMBL/GenBank/DDBJ whole genome shotgun (WGS) entry which is preliminary data.</text>
</comment>
<name>A0A9P5SVE6_9FUNG</name>
<gene>
    <name evidence="1" type="ORF">BG006_005910</name>
</gene>
<dbReference type="InterPro" id="IPR032675">
    <property type="entry name" value="LRR_dom_sf"/>
</dbReference>
<evidence type="ECO:0000313" key="2">
    <source>
        <dbReference type="Proteomes" id="UP000696485"/>
    </source>
</evidence>
<organism evidence="1 2">
    <name type="scientific">Podila minutissima</name>
    <dbReference type="NCBI Taxonomy" id="64525"/>
    <lineage>
        <taxon>Eukaryota</taxon>
        <taxon>Fungi</taxon>
        <taxon>Fungi incertae sedis</taxon>
        <taxon>Mucoromycota</taxon>
        <taxon>Mortierellomycotina</taxon>
        <taxon>Mortierellomycetes</taxon>
        <taxon>Mortierellales</taxon>
        <taxon>Mortierellaceae</taxon>
        <taxon>Podila</taxon>
    </lineage>
</organism>
<proteinExistence type="predicted"/>
<dbReference type="SUPFAM" id="SSF81383">
    <property type="entry name" value="F-box domain"/>
    <property type="match status" value="1"/>
</dbReference>
<reference evidence="1" key="1">
    <citation type="journal article" date="2020" name="Fungal Divers.">
        <title>Resolving the Mortierellaceae phylogeny through synthesis of multi-gene phylogenetics and phylogenomics.</title>
        <authorList>
            <person name="Vandepol N."/>
            <person name="Liber J."/>
            <person name="Desiro A."/>
            <person name="Na H."/>
            <person name="Kennedy M."/>
            <person name="Barry K."/>
            <person name="Grigoriev I.V."/>
            <person name="Miller A.N."/>
            <person name="O'Donnell K."/>
            <person name="Stajich J.E."/>
            <person name="Bonito G."/>
        </authorList>
    </citation>
    <scope>NUCLEOTIDE SEQUENCE</scope>
    <source>
        <strain evidence="1">NVP1</strain>
    </source>
</reference>
<dbReference type="AlphaFoldDB" id="A0A9P5SVE6"/>
<dbReference type="Proteomes" id="UP000696485">
    <property type="component" value="Unassembled WGS sequence"/>
</dbReference>
<protein>
    <recommendedName>
        <fullName evidence="3">F-box domain-containing protein</fullName>
    </recommendedName>
</protein>
<keyword evidence="2" id="KW-1185">Reference proteome</keyword>
<dbReference type="EMBL" id="JAAAUY010000034">
    <property type="protein sequence ID" value="KAF9337189.1"/>
    <property type="molecule type" value="Genomic_DNA"/>
</dbReference>
<accession>A0A9P5SVE6</accession>
<dbReference type="SUPFAM" id="SSF52047">
    <property type="entry name" value="RNI-like"/>
    <property type="match status" value="1"/>
</dbReference>
<sequence length="602" mass="69257">MSTTQSGMSARQLAFSIPHICDDIASHLSAKDIRQCTLVSQEFHQLFSPYTWRSLSISRRFLYNSLRDKIRSSDGQALSKNQHRIQKLSSIFGETWDLFLEKTNPPVESTSAVTTLNAASNAESPIPQYNLCAPFASLTVLHALSTDKFVGVNYKNRNHIHQLLAIIQQSPRLRELQMIQFCTDNSMQIARLAHIVRDHHSLRNLKIKMTSVDCSLYRKLLWASWNLERLEITSRVDVVHHPYLPPVVCNSEEDEQEFDTWIALNRPDIYAAAKEAANDMSQGKVVFRLKEFYLYFGQFDHEIGATFPFLRRCRALERLRLPRIYSRRAIVELSEQIPDNWPSLEHLDMGNLDPGRQVGDELEARILSACASSKSRHGGLTSLVVAPSHFTIPQSIRMICDHHSATLVHLDLVGCYKVEGHVLQDLLSSCTRLKSFVAMCEDRIRPAPVMWTMSPVHDDPTLEGRDVEYAANWVCLGLESLRLKVRNGDMSTGEDRSNRAGLPRMIMWQIKRLKQLQDLQLFLEDYSWEDSGFREDEEREIASWEVAIETCGTQNVGDALQAFENLEDLETLELRNMKDYIDLTRLKSSRKHWKKLKWVHYN</sequence>
<evidence type="ECO:0000313" key="1">
    <source>
        <dbReference type="EMBL" id="KAF9337189.1"/>
    </source>
</evidence>
<evidence type="ECO:0008006" key="3">
    <source>
        <dbReference type="Google" id="ProtNLM"/>
    </source>
</evidence>
<dbReference type="InterPro" id="IPR036047">
    <property type="entry name" value="F-box-like_dom_sf"/>
</dbReference>
<dbReference type="Gene3D" id="3.80.10.10">
    <property type="entry name" value="Ribonuclease Inhibitor"/>
    <property type="match status" value="1"/>
</dbReference>